<dbReference type="Gene3D" id="3.90.180.10">
    <property type="entry name" value="Medium-chain alcohol dehydrogenases, catalytic domain"/>
    <property type="match status" value="1"/>
</dbReference>
<dbReference type="InterPro" id="IPR036291">
    <property type="entry name" value="NAD(P)-bd_dom_sf"/>
</dbReference>
<protein>
    <submittedName>
        <fullName evidence="3">NADP-dependent oxidoreductase</fullName>
    </submittedName>
</protein>
<dbReference type="Pfam" id="PF13602">
    <property type="entry name" value="ADH_zinc_N_2"/>
    <property type="match status" value="1"/>
</dbReference>
<feature type="domain" description="Enoyl reductase (ER)" evidence="2">
    <location>
        <begin position="10"/>
        <end position="299"/>
    </location>
</feature>
<dbReference type="CDD" id="cd05289">
    <property type="entry name" value="MDR_like_2"/>
    <property type="match status" value="1"/>
</dbReference>
<dbReference type="SUPFAM" id="SSF51735">
    <property type="entry name" value="NAD(P)-binding Rossmann-fold domains"/>
    <property type="match status" value="1"/>
</dbReference>
<dbReference type="EMBL" id="BAAAZX010000018">
    <property type="protein sequence ID" value="GAA4009351.1"/>
    <property type="molecule type" value="Genomic_DNA"/>
</dbReference>
<dbReference type="Proteomes" id="UP001500456">
    <property type="component" value="Unassembled WGS sequence"/>
</dbReference>
<dbReference type="PANTHER" id="PTHR44154:SF1">
    <property type="entry name" value="QUINONE OXIDOREDUCTASE"/>
    <property type="match status" value="1"/>
</dbReference>
<dbReference type="SUPFAM" id="SSF50129">
    <property type="entry name" value="GroES-like"/>
    <property type="match status" value="1"/>
</dbReference>
<comment type="caution">
    <text evidence="3">The sequence shown here is derived from an EMBL/GenBank/DDBJ whole genome shotgun (WGS) entry which is preliminary data.</text>
</comment>
<evidence type="ECO:0000313" key="3">
    <source>
        <dbReference type="EMBL" id="GAA4009351.1"/>
    </source>
</evidence>
<dbReference type="InterPro" id="IPR011032">
    <property type="entry name" value="GroES-like_sf"/>
</dbReference>
<dbReference type="InterPro" id="IPR013154">
    <property type="entry name" value="ADH-like_N"/>
</dbReference>
<proteinExistence type="predicted"/>
<accession>A0ABP7SBP0</accession>
<dbReference type="InterPro" id="IPR020843">
    <property type="entry name" value="ER"/>
</dbReference>
<organism evidence="3 4">
    <name type="scientific">Streptomyces plumbiresistens</name>
    <dbReference type="NCBI Taxonomy" id="511811"/>
    <lineage>
        <taxon>Bacteria</taxon>
        <taxon>Bacillati</taxon>
        <taxon>Actinomycetota</taxon>
        <taxon>Actinomycetes</taxon>
        <taxon>Kitasatosporales</taxon>
        <taxon>Streptomycetaceae</taxon>
        <taxon>Streptomyces</taxon>
    </lineage>
</organism>
<name>A0ABP7SBP0_9ACTN</name>
<dbReference type="Gene3D" id="3.40.50.720">
    <property type="entry name" value="NAD(P)-binding Rossmann-like Domain"/>
    <property type="match status" value="1"/>
</dbReference>
<dbReference type="RefSeq" id="WP_345567192.1">
    <property type="nucleotide sequence ID" value="NZ_BAAAZX010000018.1"/>
</dbReference>
<dbReference type="InterPro" id="IPR051603">
    <property type="entry name" value="Zinc-ADH_QOR/CCCR"/>
</dbReference>
<dbReference type="SMART" id="SM00829">
    <property type="entry name" value="PKS_ER"/>
    <property type="match status" value="1"/>
</dbReference>
<keyword evidence="4" id="KW-1185">Reference proteome</keyword>
<reference evidence="4" key="1">
    <citation type="journal article" date="2019" name="Int. J. Syst. Evol. Microbiol.">
        <title>The Global Catalogue of Microorganisms (GCM) 10K type strain sequencing project: providing services to taxonomists for standard genome sequencing and annotation.</title>
        <authorList>
            <consortium name="The Broad Institute Genomics Platform"/>
            <consortium name="The Broad Institute Genome Sequencing Center for Infectious Disease"/>
            <person name="Wu L."/>
            <person name="Ma J."/>
        </authorList>
    </citation>
    <scope>NUCLEOTIDE SEQUENCE [LARGE SCALE GENOMIC DNA]</scope>
    <source>
        <strain evidence="4">JCM 16924</strain>
    </source>
</reference>
<gene>
    <name evidence="3" type="ORF">GCM10022232_57640</name>
</gene>
<dbReference type="Pfam" id="PF08240">
    <property type="entry name" value="ADH_N"/>
    <property type="match status" value="1"/>
</dbReference>
<dbReference type="PANTHER" id="PTHR44154">
    <property type="entry name" value="QUINONE OXIDOREDUCTASE"/>
    <property type="match status" value="1"/>
</dbReference>
<evidence type="ECO:0000256" key="1">
    <source>
        <dbReference type="ARBA" id="ARBA00022857"/>
    </source>
</evidence>
<keyword evidence="1" id="KW-0521">NADP</keyword>
<sequence length="301" mass="31234">MKAIQYEEYGGPEVLRLVEVEEPQAGPGQIRVKVVVAAVNPFDFKLRRGYMQQLIPASFPITPGSEAAGIVDEVGEGVSGVSVGDEVTGWTVTGSYAEYALLTDFAPKPASLDWETAATLPVATRTSKGALDTLDLKAGETLLVHGASSVVGAVGVQLAVARGVTVIGTASEANHDYLRSLGAIPVTYGDGLSDRVRATAPKGIDAVYDVTGYDVIGVSIELCGGTTDRIVSVGDHTAPARGVTFISAAVEFGPQLAEYARLAADGGLSVRIDQTFQLADAAKAQGLSEAGHPRGKLLLRP</sequence>
<evidence type="ECO:0000259" key="2">
    <source>
        <dbReference type="SMART" id="SM00829"/>
    </source>
</evidence>
<evidence type="ECO:0000313" key="4">
    <source>
        <dbReference type="Proteomes" id="UP001500456"/>
    </source>
</evidence>